<evidence type="ECO:0000256" key="2">
    <source>
        <dbReference type="SAM" id="Phobius"/>
    </source>
</evidence>
<dbReference type="Proteomes" id="UP001341840">
    <property type="component" value="Unassembled WGS sequence"/>
</dbReference>
<dbReference type="InterPro" id="IPR007873">
    <property type="entry name" value="Glycosyltransferase_ALG3"/>
</dbReference>
<dbReference type="Pfam" id="PF05208">
    <property type="entry name" value="ALG3"/>
    <property type="match status" value="1"/>
</dbReference>
<evidence type="ECO:0000313" key="3">
    <source>
        <dbReference type="EMBL" id="MED6152362.1"/>
    </source>
</evidence>
<gene>
    <name evidence="3" type="ORF">PIB30_091276</name>
</gene>
<feature type="region of interest" description="Disordered" evidence="1">
    <location>
        <begin position="62"/>
        <end position="93"/>
    </location>
</feature>
<keyword evidence="2" id="KW-1133">Transmembrane helix</keyword>
<proteinExistence type="predicted"/>
<accession>A0ABU6TTY2</accession>
<evidence type="ECO:0000313" key="4">
    <source>
        <dbReference type="Proteomes" id="UP001341840"/>
    </source>
</evidence>
<dbReference type="EMBL" id="JASCZI010092433">
    <property type="protein sequence ID" value="MED6152362.1"/>
    <property type="molecule type" value="Genomic_DNA"/>
</dbReference>
<reference evidence="3 4" key="1">
    <citation type="journal article" date="2023" name="Plants (Basel)">
        <title>Bridging the Gap: Combining Genomics and Transcriptomics Approaches to Understand Stylosanthes scabra, an Orphan Legume from the Brazilian Caatinga.</title>
        <authorList>
            <person name="Ferreira-Neto J.R.C."/>
            <person name="da Silva M.D."/>
            <person name="Binneck E."/>
            <person name="de Melo N.F."/>
            <person name="da Silva R.H."/>
            <person name="de Melo A.L.T.M."/>
            <person name="Pandolfi V."/>
            <person name="Bustamante F.O."/>
            <person name="Brasileiro-Vidal A.C."/>
            <person name="Benko-Iseppon A.M."/>
        </authorList>
    </citation>
    <scope>NUCLEOTIDE SEQUENCE [LARGE SCALE GENOMIC DNA]</scope>
    <source>
        <tissue evidence="3">Leaves</tissue>
    </source>
</reference>
<evidence type="ECO:0000256" key="1">
    <source>
        <dbReference type="SAM" id="MobiDB-lite"/>
    </source>
</evidence>
<name>A0ABU6TTY2_9FABA</name>
<keyword evidence="4" id="KW-1185">Reference proteome</keyword>
<organism evidence="3 4">
    <name type="scientific">Stylosanthes scabra</name>
    <dbReference type="NCBI Taxonomy" id="79078"/>
    <lineage>
        <taxon>Eukaryota</taxon>
        <taxon>Viridiplantae</taxon>
        <taxon>Streptophyta</taxon>
        <taxon>Embryophyta</taxon>
        <taxon>Tracheophyta</taxon>
        <taxon>Spermatophyta</taxon>
        <taxon>Magnoliopsida</taxon>
        <taxon>eudicotyledons</taxon>
        <taxon>Gunneridae</taxon>
        <taxon>Pentapetalae</taxon>
        <taxon>rosids</taxon>
        <taxon>fabids</taxon>
        <taxon>Fabales</taxon>
        <taxon>Fabaceae</taxon>
        <taxon>Papilionoideae</taxon>
        <taxon>50 kb inversion clade</taxon>
        <taxon>dalbergioids sensu lato</taxon>
        <taxon>Dalbergieae</taxon>
        <taxon>Pterocarpus clade</taxon>
        <taxon>Stylosanthes</taxon>
    </lineage>
</organism>
<keyword evidence="2" id="KW-0812">Transmembrane</keyword>
<keyword evidence="2" id="KW-0472">Membrane</keyword>
<feature type="compositionally biased region" description="Basic residues" evidence="1">
    <location>
        <begin position="76"/>
        <end position="86"/>
    </location>
</feature>
<protein>
    <submittedName>
        <fullName evidence="3">Uncharacterized protein</fullName>
    </submittedName>
</protein>
<comment type="caution">
    <text evidence="3">The sequence shown here is derived from an EMBL/GenBank/DDBJ whole genome shotgun (WGS) entry which is preliminary data.</text>
</comment>
<sequence length="195" mass="21349">MKTLLLIYGTLFNFILTLGIFFFASSKPSRNTKKPFPLSASHTRNHHRPPATTIVVGFPQTHPASSPHYSFSLSHPHSHTSHHHPRQSASHTKQLQRCVPARCHLIPSLSQQHFRSVVAVFKLPAVSAVVTGSLPFPFLFVSASLSSSEETHMSHVTGFMEGESDYGNLKGDTGPLVCPADLLCNYSACQYLTAG</sequence>
<feature type="transmembrane region" description="Helical" evidence="2">
    <location>
        <begin position="6"/>
        <end position="24"/>
    </location>
</feature>